<evidence type="ECO:0000313" key="2">
    <source>
        <dbReference type="Proteomes" id="UP000234323"/>
    </source>
</evidence>
<evidence type="ECO:0000313" key="1">
    <source>
        <dbReference type="EMBL" id="PKY58313.1"/>
    </source>
</evidence>
<reference evidence="1 2" key="1">
    <citation type="submission" date="2015-10" db="EMBL/GenBank/DDBJ databases">
        <title>Genome analyses suggest a sexual origin of heterokaryosis in a supposedly ancient asexual fungus.</title>
        <authorList>
            <person name="Ropars J."/>
            <person name="Sedzielewska K."/>
            <person name="Noel J."/>
            <person name="Charron P."/>
            <person name="Farinelli L."/>
            <person name="Marton T."/>
            <person name="Kruger M."/>
            <person name="Pelin A."/>
            <person name="Brachmann A."/>
            <person name="Corradi N."/>
        </authorList>
    </citation>
    <scope>NUCLEOTIDE SEQUENCE [LARGE SCALE GENOMIC DNA]</scope>
    <source>
        <strain evidence="1 2">A4</strain>
    </source>
</reference>
<gene>
    <name evidence="1" type="ORF">RhiirA4_480122</name>
</gene>
<keyword evidence="2" id="KW-1185">Reference proteome</keyword>
<organism evidence="1 2">
    <name type="scientific">Rhizophagus irregularis</name>
    <dbReference type="NCBI Taxonomy" id="588596"/>
    <lineage>
        <taxon>Eukaryota</taxon>
        <taxon>Fungi</taxon>
        <taxon>Fungi incertae sedis</taxon>
        <taxon>Mucoromycota</taxon>
        <taxon>Glomeromycotina</taxon>
        <taxon>Glomeromycetes</taxon>
        <taxon>Glomerales</taxon>
        <taxon>Glomeraceae</taxon>
        <taxon>Rhizophagus</taxon>
    </lineage>
</organism>
<dbReference type="VEuPathDB" id="FungiDB:FUN_019444"/>
<accession>A0A2I1HHF6</accession>
<dbReference type="AlphaFoldDB" id="A0A2I1HHF6"/>
<sequence>MDFGADHSTIAIIRQASRDYLVALLDNQAKWWNSTNLTNLERAEGLAILRSPGVEPSLCLSGRSTCEKQDIKHEGVCESSTNFPPKTFPEKITQIRYVYARSCPVKDAIPTIKKGMETLYKQIPDEIKLCVDNPKELTTELKPDDIISKHFNINHIEEGLILIYPIPKPLQ</sequence>
<dbReference type="VEuPathDB" id="FungiDB:RhiirA1_414380"/>
<name>A0A2I1HHF6_9GLOM</name>
<protein>
    <submittedName>
        <fullName evidence="1">Uncharacterized protein</fullName>
    </submittedName>
</protein>
<comment type="caution">
    <text evidence="1">The sequence shown here is derived from an EMBL/GenBank/DDBJ whole genome shotgun (WGS) entry which is preliminary data.</text>
</comment>
<dbReference type="EMBL" id="LLXI01002950">
    <property type="protein sequence ID" value="PKY58313.1"/>
    <property type="molecule type" value="Genomic_DNA"/>
</dbReference>
<proteinExistence type="predicted"/>
<dbReference type="Proteomes" id="UP000234323">
    <property type="component" value="Unassembled WGS sequence"/>
</dbReference>